<dbReference type="CDD" id="cd00609">
    <property type="entry name" value="AAT_like"/>
    <property type="match status" value="1"/>
</dbReference>
<evidence type="ECO:0000313" key="11">
    <source>
        <dbReference type="EMBL" id="AHM57857.1"/>
    </source>
</evidence>
<dbReference type="Gene3D" id="3.90.1150.10">
    <property type="entry name" value="Aspartate Aminotransferase, domain 1"/>
    <property type="match status" value="1"/>
</dbReference>
<dbReference type="Pfam" id="PF00155">
    <property type="entry name" value="Aminotran_1_2"/>
    <property type="match status" value="1"/>
</dbReference>
<organism evidence="11 12">
    <name type="scientific">Peptoclostridium acidaminophilum DSM 3953</name>
    <dbReference type="NCBI Taxonomy" id="1286171"/>
    <lineage>
        <taxon>Bacteria</taxon>
        <taxon>Bacillati</taxon>
        <taxon>Bacillota</taxon>
        <taxon>Clostridia</taxon>
        <taxon>Peptostreptococcales</taxon>
        <taxon>Peptoclostridiaceae</taxon>
        <taxon>Peptoclostridium</taxon>
    </lineage>
</organism>
<reference evidence="11 12" key="1">
    <citation type="journal article" date="2014" name="Genome Announc.">
        <title>Complete Genome Sequence of Amino Acid-Utilizing Eubacterium acidaminophilum al-2 (DSM 3953).</title>
        <authorList>
            <person name="Poehlein A."/>
            <person name="Andreesen J.R."/>
            <person name="Daniel R."/>
        </authorList>
    </citation>
    <scope>NUCLEOTIDE SEQUENCE [LARGE SCALE GENOMIC DNA]</scope>
    <source>
        <strain evidence="11 12">DSM 3953</strain>
        <plasmid evidence="12">Plasmid EAL2_808p</plasmid>
    </source>
</reference>
<evidence type="ECO:0000256" key="5">
    <source>
        <dbReference type="ARBA" id="ARBA00022605"/>
    </source>
</evidence>
<feature type="domain" description="Aminotransferase class I/classII large" evidence="10">
    <location>
        <begin position="1"/>
        <end position="314"/>
    </location>
</feature>
<dbReference type="InterPro" id="IPR015424">
    <property type="entry name" value="PyrdxlP-dep_Trfase"/>
</dbReference>
<dbReference type="PANTHER" id="PTHR43643:SF6">
    <property type="entry name" value="HISTIDINOL-PHOSPHATE AMINOTRANSFERASE"/>
    <property type="match status" value="1"/>
</dbReference>
<sequence length="328" mass="36892">MIDLSSNENPYEPSQGIIEAVMRGSCSLNRYLRPSEIDALKKALSNYNDVSSERIIVAHGTDCILRDIILNFSKNRDLITLNPSFPGLSESAKYTAKRILKIQLAPPEYTVDFDDAIQGPALVIADYPNSPTGRCLIKREQLIEVLKSSDNLVVIDEAYYEFSKKTFADLVDEYPNLAISRTLDKAFSLAGLRVSYLIAGDSFLGRLSPYSQALGRPACLAAIAALEDKEYALGNVEKIIDERERLRKGLEMAGLDVTPSETNFLLVRTSIPEFASRLRKRNILIGDFSHTWLKNNYRITVGTQKENDSLLNEIWSIHNSKEQYDEKM</sequence>
<evidence type="ECO:0000256" key="7">
    <source>
        <dbReference type="ARBA" id="ARBA00022898"/>
    </source>
</evidence>
<evidence type="ECO:0000256" key="1">
    <source>
        <dbReference type="ARBA" id="ARBA00005011"/>
    </source>
</evidence>
<dbReference type="GO" id="GO:0004400">
    <property type="term" value="F:histidinol-phosphate transaminase activity"/>
    <property type="evidence" value="ECO:0007669"/>
    <property type="project" value="UniProtKB-EC"/>
</dbReference>
<keyword evidence="4 11" id="KW-0032">Aminotransferase</keyword>
<dbReference type="GO" id="GO:0000105">
    <property type="term" value="P:L-histidine biosynthetic process"/>
    <property type="evidence" value="ECO:0007669"/>
    <property type="project" value="UniProtKB-KW"/>
</dbReference>
<dbReference type="eggNOG" id="COG0079">
    <property type="taxonomic scope" value="Bacteria"/>
</dbReference>
<dbReference type="AlphaFoldDB" id="W8TNX5"/>
<evidence type="ECO:0000256" key="3">
    <source>
        <dbReference type="ARBA" id="ARBA00012748"/>
    </source>
</evidence>
<dbReference type="InterPro" id="IPR004839">
    <property type="entry name" value="Aminotransferase_I/II_large"/>
</dbReference>
<dbReference type="Proteomes" id="UP000019591">
    <property type="component" value="Plasmid EAL2_808p"/>
</dbReference>
<proteinExistence type="inferred from homology"/>
<evidence type="ECO:0000256" key="8">
    <source>
        <dbReference type="ARBA" id="ARBA00023102"/>
    </source>
</evidence>
<keyword evidence="8" id="KW-0368">Histidine biosynthesis</keyword>
<evidence type="ECO:0000313" key="12">
    <source>
        <dbReference type="Proteomes" id="UP000019591"/>
    </source>
</evidence>
<accession>W8TNX5</accession>
<dbReference type="OrthoDB" id="9813612at2"/>
<comment type="pathway">
    <text evidence="1">Amino-acid biosynthesis; L-histidine biosynthesis; L-histidine from 5-phospho-alpha-D-ribose 1-diphosphate: step 7/9.</text>
</comment>
<protein>
    <recommendedName>
        <fullName evidence="3">histidinol-phosphate transaminase</fullName>
        <ecNumber evidence="3">2.6.1.9</ecNumber>
    </recommendedName>
</protein>
<keyword evidence="7" id="KW-0663">Pyridoxal phosphate</keyword>
<dbReference type="EC" id="2.6.1.9" evidence="3"/>
<keyword evidence="6 11" id="KW-0808">Transferase</keyword>
<comment type="similarity">
    <text evidence="2">Belongs to the class-II pyridoxal-phosphate-dependent aminotransferase family. Histidinol-phosphate aminotransferase subfamily.</text>
</comment>
<evidence type="ECO:0000259" key="10">
    <source>
        <dbReference type="Pfam" id="PF00155"/>
    </source>
</evidence>
<keyword evidence="12" id="KW-1185">Reference proteome</keyword>
<dbReference type="InterPro" id="IPR015421">
    <property type="entry name" value="PyrdxlP-dep_Trfase_major"/>
</dbReference>
<dbReference type="KEGG" id="eac:EAL2_808p03530"/>
<keyword evidence="11" id="KW-0614">Plasmid</keyword>
<dbReference type="PANTHER" id="PTHR43643">
    <property type="entry name" value="HISTIDINOL-PHOSPHATE AMINOTRANSFERASE 2"/>
    <property type="match status" value="1"/>
</dbReference>
<dbReference type="SUPFAM" id="SSF53383">
    <property type="entry name" value="PLP-dependent transferases"/>
    <property type="match status" value="1"/>
</dbReference>
<geneLocation type="plasmid" evidence="11 12">
    <name>EAL2_808p</name>
</geneLocation>
<comment type="catalytic activity">
    <reaction evidence="9">
        <text>L-histidinol phosphate + 2-oxoglutarate = 3-(imidazol-4-yl)-2-oxopropyl phosphate + L-glutamate</text>
        <dbReference type="Rhea" id="RHEA:23744"/>
        <dbReference type="ChEBI" id="CHEBI:16810"/>
        <dbReference type="ChEBI" id="CHEBI:29985"/>
        <dbReference type="ChEBI" id="CHEBI:57766"/>
        <dbReference type="ChEBI" id="CHEBI:57980"/>
        <dbReference type="EC" id="2.6.1.9"/>
    </reaction>
</comment>
<evidence type="ECO:0000256" key="6">
    <source>
        <dbReference type="ARBA" id="ARBA00022679"/>
    </source>
</evidence>
<dbReference type="EMBL" id="CP007453">
    <property type="protein sequence ID" value="AHM57857.1"/>
    <property type="molecule type" value="Genomic_DNA"/>
</dbReference>
<gene>
    <name evidence="11" type="primary">hisC1</name>
    <name evidence="11" type="ORF">EAL2_808p03530</name>
</gene>
<evidence type="ECO:0000256" key="2">
    <source>
        <dbReference type="ARBA" id="ARBA00007970"/>
    </source>
</evidence>
<dbReference type="Gene3D" id="3.40.640.10">
    <property type="entry name" value="Type I PLP-dependent aspartate aminotransferase-like (Major domain)"/>
    <property type="match status" value="1"/>
</dbReference>
<evidence type="ECO:0000256" key="4">
    <source>
        <dbReference type="ARBA" id="ARBA00022576"/>
    </source>
</evidence>
<evidence type="ECO:0000256" key="9">
    <source>
        <dbReference type="ARBA" id="ARBA00047481"/>
    </source>
</evidence>
<dbReference type="HOGENOM" id="CLU_017584_3_1_9"/>
<dbReference type="InterPro" id="IPR015422">
    <property type="entry name" value="PyrdxlP-dep_Trfase_small"/>
</dbReference>
<dbReference type="GO" id="GO:0030170">
    <property type="term" value="F:pyridoxal phosphate binding"/>
    <property type="evidence" value="ECO:0007669"/>
    <property type="project" value="InterPro"/>
</dbReference>
<dbReference type="PATRIC" id="fig|1286171.3.peg.2528"/>
<dbReference type="RefSeq" id="WP_025436719.1">
    <property type="nucleotide sequence ID" value="NZ_CP007453.1"/>
</dbReference>
<keyword evidence="5" id="KW-0028">Amino-acid biosynthesis</keyword>
<name>W8TNX5_PEPAC</name>
<dbReference type="InterPro" id="IPR050106">
    <property type="entry name" value="HistidinolP_aminotransfase"/>
</dbReference>